<organism evidence="2">
    <name type="scientific">Entamoeba dispar (strain ATCC PRA-260 / SAW760)</name>
    <dbReference type="NCBI Taxonomy" id="370354"/>
    <lineage>
        <taxon>Eukaryota</taxon>
        <taxon>Amoebozoa</taxon>
        <taxon>Evosea</taxon>
        <taxon>Archamoebae</taxon>
        <taxon>Mastigamoebida</taxon>
        <taxon>Entamoebidae</taxon>
        <taxon>Entamoeba</taxon>
    </lineage>
</organism>
<evidence type="ECO:0000313" key="2">
    <source>
        <dbReference type="Proteomes" id="UP000008076"/>
    </source>
</evidence>
<dbReference type="GeneID" id="5882265"/>
<dbReference type="KEGG" id="edi:EDI_115780"/>
<dbReference type="OMA" id="CQYMRDI"/>
<proteinExistence type="predicted"/>
<accession>B0EG51</accession>
<dbReference type="AlphaFoldDB" id="B0EG51"/>
<dbReference type="VEuPathDB" id="AmoebaDB:EDI_115780"/>
<reference evidence="2" key="1">
    <citation type="submission" date="2007-12" db="EMBL/GenBank/DDBJ databases">
        <title>Annotation of Entamoeba dispar SAW760.</title>
        <authorList>
            <person name="Lorenzi H."/>
            <person name="Inman J."/>
            <person name="Schobel S."/>
            <person name="Amedeo P."/>
            <person name="Caler E."/>
        </authorList>
    </citation>
    <scope>NUCLEOTIDE SEQUENCE [LARGE SCALE GENOMIC DNA]</scope>
    <source>
        <strain evidence="2">ATCC PRA-260 / SAW760</strain>
    </source>
</reference>
<sequence>MEFNELIEKHKIQMDKQLLASVKKLLKYQSGLYYFVHKRKLIIQIFVYEHLSVHVVIRSGKVRYYIYKSTEDIDNPFIGKHQEAQNSNLWESTSLFDSVMSLIKNLKDIPIDYNKRMIELEILKTQLLNNKISVQQFKNKFDKICICQYMRDITITSLKELEEEKRKVLVERVKFTLDKMKKNKAITTDEYYRFIDLVNKREQEKYFYQKITDQ</sequence>
<protein>
    <submittedName>
        <fullName evidence="1">Uncharacterized protein</fullName>
    </submittedName>
</protein>
<name>B0EG51_ENTDS</name>
<dbReference type="RefSeq" id="XP_001737231.1">
    <property type="nucleotide sequence ID" value="XM_001737179.1"/>
</dbReference>
<dbReference type="OrthoDB" id="27397at2759"/>
<keyword evidence="2" id="KW-1185">Reference proteome</keyword>
<dbReference type="EMBL" id="DS549179">
    <property type="protein sequence ID" value="EDR26478.1"/>
    <property type="molecule type" value="Genomic_DNA"/>
</dbReference>
<gene>
    <name evidence="1" type="ORF">EDI_115780</name>
</gene>
<dbReference type="eggNOG" id="ENOG502RFWW">
    <property type="taxonomic scope" value="Eukaryota"/>
</dbReference>
<evidence type="ECO:0000313" key="1">
    <source>
        <dbReference type="EMBL" id="EDR26478.1"/>
    </source>
</evidence>
<dbReference type="Proteomes" id="UP000008076">
    <property type="component" value="Unassembled WGS sequence"/>
</dbReference>